<keyword evidence="3" id="KW-1185">Reference proteome</keyword>
<feature type="compositionally biased region" description="Low complexity" evidence="1">
    <location>
        <begin position="269"/>
        <end position="314"/>
    </location>
</feature>
<dbReference type="EMBL" id="JACXYZ010000001">
    <property type="protein sequence ID" value="MBD3923761.1"/>
    <property type="molecule type" value="Genomic_DNA"/>
</dbReference>
<evidence type="ECO:0000313" key="3">
    <source>
        <dbReference type="Proteomes" id="UP000618818"/>
    </source>
</evidence>
<dbReference type="RefSeq" id="WP_191193601.1">
    <property type="nucleotide sequence ID" value="NZ_JACXYZ010000001.1"/>
</dbReference>
<gene>
    <name evidence="2" type="ORF">IEZ26_03940</name>
</gene>
<evidence type="ECO:0008006" key="4">
    <source>
        <dbReference type="Google" id="ProtNLM"/>
    </source>
</evidence>
<evidence type="ECO:0000256" key="1">
    <source>
        <dbReference type="SAM" id="MobiDB-lite"/>
    </source>
</evidence>
<reference evidence="2 3" key="1">
    <citation type="submission" date="2020-09" db="EMBL/GenBank/DDBJ databases">
        <title>novel species in genus Nocardioides.</title>
        <authorList>
            <person name="Zhang G."/>
        </authorList>
    </citation>
    <scope>NUCLEOTIDE SEQUENCE [LARGE SCALE GENOMIC DNA]</scope>
    <source>
        <strain evidence="2 3">KCTC 39551</strain>
    </source>
</reference>
<proteinExistence type="predicted"/>
<feature type="compositionally biased region" description="Low complexity" evidence="1">
    <location>
        <begin position="324"/>
        <end position="358"/>
    </location>
</feature>
<dbReference type="Proteomes" id="UP000618818">
    <property type="component" value="Unassembled WGS sequence"/>
</dbReference>
<feature type="compositionally biased region" description="Gly residues" evidence="1">
    <location>
        <begin position="359"/>
        <end position="368"/>
    </location>
</feature>
<comment type="caution">
    <text evidence="2">The sequence shown here is derived from an EMBL/GenBank/DDBJ whole genome shotgun (WGS) entry which is preliminary data.</text>
</comment>
<organism evidence="2 3">
    <name type="scientific">Nocardioides cavernae</name>
    <dbReference type="NCBI Taxonomy" id="1921566"/>
    <lineage>
        <taxon>Bacteria</taxon>
        <taxon>Bacillati</taxon>
        <taxon>Actinomycetota</taxon>
        <taxon>Actinomycetes</taxon>
        <taxon>Propionibacteriales</taxon>
        <taxon>Nocardioidaceae</taxon>
        <taxon>Nocardioides</taxon>
    </lineage>
</organism>
<name>A0ABR8N881_9ACTN</name>
<feature type="region of interest" description="Disordered" evidence="1">
    <location>
        <begin position="110"/>
        <end position="217"/>
    </location>
</feature>
<feature type="compositionally biased region" description="Low complexity" evidence="1">
    <location>
        <begin position="141"/>
        <end position="190"/>
    </location>
</feature>
<accession>A0ABR8N881</accession>
<feature type="region of interest" description="Disordered" evidence="1">
    <location>
        <begin position="244"/>
        <end position="368"/>
    </location>
</feature>
<sequence length="368" mass="35442">MSTPDPRLSRRDAERLLDAPAEHDNVLGWALTAASAPAHPSELHGEDAAAAAFQSARLSPAPSTRSGYVSPSRLGGRAATRAVIATGAVVALTSGGFALASSTDLPGLPGFPGLPGLPGQASDRASDSTADAPRGAAGSVTPGDSGSADGSPSGSASGSPGASGSSGSSTSTTSPGSPSATPSESPSGTTDGPATPSPSFEGLCRAFQATDRSDAGSSLDSAAFLALATQAGGADRIATYCVDLIGPPKQTGKPTPSPSPGKPTDQPTNGNQGNQNNSGNQGNQGNQNSGNNNAGSQNNSSTNQPNPNSQSNNGNGNGNGPGKSGSSSNPSPATTPATPTSPASPTTSPTDPGKPGNPDKGGGAHTSG</sequence>
<protein>
    <recommendedName>
        <fullName evidence="4">DUF732 domain-containing protein</fullName>
    </recommendedName>
</protein>
<feature type="region of interest" description="Disordered" evidence="1">
    <location>
        <begin position="56"/>
        <end position="76"/>
    </location>
</feature>
<evidence type="ECO:0000313" key="2">
    <source>
        <dbReference type="EMBL" id="MBD3923761.1"/>
    </source>
</evidence>
<feature type="compositionally biased region" description="Low complexity" evidence="1">
    <location>
        <begin position="117"/>
        <end position="132"/>
    </location>
</feature>